<dbReference type="EMBL" id="JAHDVG010000463">
    <property type="protein sequence ID" value="KAH1186497.1"/>
    <property type="molecule type" value="Genomic_DNA"/>
</dbReference>
<dbReference type="AlphaFoldDB" id="A0A9D3XVA1"/>
<gene>
    <name evidence="1" type="ORF">KIL84_019246</name>
</gene>
<dbReference type="Proteomes" id="UP000827986">
    <property type="component" value="Unassembled WGS sequence"/>
</dbReference>
<name>A0A9D3XVA1_9SAUR</name>
<comment type="caution">
    <text evidence="1">The sequence shown here is derived from an EMBL/GenBank/DDBJ whole genome shotgun (WGS) entry which is preliminary data.</text>
</comment>
<reference evidence="1" key="1">
    <citation type="submission" date="2021-09" db="EMBL/GenBank/DDBJ databases">
        <title>The genome of Mauremys mutica provides insights into the evolution of semi-aquatic lifestyle.</title>
        <authorList>
            <person name="Gong S."/>
            <person name="Gao Y."/>
        </authorList>
    </citation>
    <scope>NUCLEOTIDE SEQUENCE</scope>
    <source>
        <strain evidence="1">MM-2020</strain>
        <tissue evidence="1">Muscle</tissue>
    </source>
</reference>
<proteinExistence type="predicted"/>
<keyword evidence="2" id="KW-1185">Reference proteome</keyword>
<protein>
    <submittedName>
        <fullName evidence="1">Uncharacterized protein</fullName>
    </submittedName>
</protein>
<evidence type="ECO:0000313" key="1">
    <source>
        <dbReference type="EMBL" id="KAH1186497.1"/>
    </source>
</evidence>
<organism evidence="1 2">
    <name type="scientific">Mauremys mutica</name>
    <name type="common">yellowpond turtle</name>
    <dbReference type="NCBI Taxonomy" id="74926"/>
    <lineage>
        <taxon>Eukaryota</taxon>
        <taxon>Metazoa</taxon>
        <taxon>Chordata</taxon>
        <taxon>Craniata</taxon>
        <taxon>Vertebrata</taxon>
        <taxon>Euteleostomi</taxon>
        <taxon>Archelosauria</taxon>
        <taxon>Testudinata</taxon>
        <taxon>Testudines</taxon>
        <taxon>Cryptodira</taxon>
        <taxon>Durocryptodira</taxon>
        <taxon>Testudinoidea</taxon>
        <taxon>Geoemydidae</taxon>
        <taxon>Geoemydinae</taxon>
        <taxon>Mauremys</taxon>
    </lineage>
</organism>
<accession>A0A9D3XVA1</accession>
<evidence type="ECO:0000313" key="2">
    <source>
        <dbReference type="Proteomes" id="UP000827986"/>
    </source>
</evidence>
<sequence>MSTGPQGIPPVSFNIIGDGSFHHHSNTIKVRIQIVEKLLVADCYDQSEMEEDSTAETSGQAEKIPHQMVLEIRMGQRENRECFCFTTLYSNYSKNTHDT</sequence>